<dbReference type="PROSITE" id="PS00232">
    <property type="entry name" value="CADHERIN_1"/>
    <property type="match status" value="3"/>
</dbReference>
<feature type="transmembrane region" description="Helical" evidence="10">
    <location>
        <begin position="993"/>
        <end position="1017"/>
    </location>
</feature>
<evidence type="ECO:0000256" key="4">
    <source>
        <dbReference type="ARBA" id="ARBA00022837"/>
    </source>
</evidence>
<evidence type="ECO:0000313" key="13">
    <source>
        <dbReference type="Proteomes" id="UP000728185"/>
    </source>
</evidence>
<dbReference type="PROSITE" id="PS50268">
    <property type="entry name" value="CADHERIN_2"/>
    <property type="match status" value="6"/>
</dbReference>
<feature type="domain" description="Cadherin" evidence="11">
    <location>
        <begin position="413"/>
        <end position="513"/>
    </location>
</feature>
<keyword evidence="2 10" id="KW-0812">Transmembrane</keyword>
<evidence type="ECO:0000256" key="5">
    <source>
        <dbReference type="ARBA" id="ARBA00022989"/>
    </source>
</evidence>
<dbReference type="InterPro" id="IPR015919">
    <property type="entry name" value="Cadherin-like_sf"/>
</dbReference>
<dbReference type="CDD" id="cd11304">
    <property type="entry name" value="Cadherin_repeat"/>
    <property type="match status" value="5"/>
</dbReference>
<feature type="domain" description="Cadherin" evidence="11">
    <location>
        <begin position="837"/>
        <end position="947"/>
    </location>
</feature>
<comment type="caution">
    <text evidence="12">The sequence shown here is derived from an EMBL/GenBank/DDBJ whole genome shotgun (WGS) entry which is preliminary data.</text>
</comment>
<dbReference type="EMBL" id="LUCM01008004">
    <property type="protein sequence ID" value="KAA0189089.1"/>
    <property type="molecule type" value="Genomic_DNA"/>
</dbReference>
<dbReference type="InterPro" id="IPR050174">
    <property type="entry name" value="Protocadherin/Cadherin-CA"/>
</dbReference>
<feature type="domain" description="Cadherin" evidence="11">
    <location>
        <begin position="204"/>
        <end position="293"/>
    </location>
</feature>
<keyword evidence="7" id="KW-0325">Glycoprotein</keyword>
<evidence type="ECO:0000256" key="1">
    <source>
        <dbReference type="ARBA" id="ARBA00004167"/>
    </source>
</evidence>
<dbReference type="FunFam" id="2.60.40.60:FF:000092">
    <property type="entry name" value="Protocadherin 8"/>
    <property type="match status" value="1"/>
</dbReference>
<feature type="region of interest" description="Disordered" evidence="9">
    <location>
        <begin position="1027"/>
        <end position="1049"/>
    </location>
</feature>
<evidence type="ECO:0000256" key="2">
    <source>
        <dbReference type="ARBA" id="ARBA00022692"/>
    </source>
</evidence>
<evidence type="ECO:0000256" key="7">
    <source>
        <dbReference type="ARBA" id="ARBA00023180"/>
    </source>
</evidence>
<feature type="compositionally biased region" description="Polar residues" evidence="9">
    <location>
        <begin position="1215"/>
        <end position="1237"/>
    </location>
</feature>
<protein>
    <submittedName>
        <fullName evidence="12">Putative cadherin</fullName>
    </submittedName>
</protein>
<evidence type="ECO:0000256" key="10">
    <source>
        <dbReference type="SAM" id="Phobius"/>
    </source>
</evidence>
<keyword evidence="6 10" id="KW-0472">Membrane</keyword>
<comment type="subcellular location">
    <subcellularLocation>
        <location evidence="1">Membrane</location>
        <topology evidence="1">Single-pass membrane protein</topology>
    </subcellularLocation>
</comment>
<organism evidence="12 13">
    <name type="scientific">Fasciolopsis buskii</name>
    <dbReference type="NCBI Taxonomy" id="27845"/>
    <lineage>
        <taxon>Eukaryota</taxon>
        <taxon>Metazoa</taxon>
        <taxon>Spiralia</taxon>
        <taxon>Lophotrochozoa</taxon>
        <taxon>Platyhelminthes</taxon>
        <taxon>Trematoda</taxon>
        <taxon>Digenea</taxon>
        <taxon>Plagiorchiida</taxon>
        <taxon>Echinostomata</taxon>
        <taxon>Echinostomatoidea</taxon>
        <taxon>Fasciolidae</taxon>
        <taxon>Fasciolopsis</taxon>
    </lineage>
</organism>
<dbReference type="AlphaFoldDB" id="A0A8E0RVE9"/>
<accession>A0A8E0RVE9</accession>
<evidence type="ECO:0000313" key="12">
    <source>
        <dbReference type="EMBL" id="KAA0189089.1"/>
    </source>
</evidence>
<dbReference type="OrthoDB" id="6252479at2759"/>
<feature type="compositionally biased region" description="Low complexity" evidence="9">
    <location>
        <begin position="1193"/>
        <end position="1204"/>
    </location>
</feature>
<dbReference type="GO" id="GO:0007156">
    <property type="term" value="P:homophilic cell adhesion via plasma membrane adhesion molecules"/>
    <property type="evidence" value="ECO:0007669"/>
    <property type="project" value="InterPro"/>
</dbReference>
<dbReference type="SMART" id="SM00112">
    <property type="entry name" value="CA"/>
    <property type="match status" value="6"/>
</dbReference>
<reference evidence="12" key="1">
    <citation type="submission" date="2019-05" db="EMBL/GenBank/DDBJ databases">
        <title>Annotation for the trematode Fasciolopsis buski.</title>
        <authorList>
            <person name="Choi Y.-J."/>
        </authorList>
    </citation>
    <scope>NUCLEOTIDE SEQUENCE</scope>
    <source>
        <strain evidence="12">HT</strain>
        <tissue evidence="12">Whole worm</tissue>
    </source>
</reference>
<dbReference type="SUPFAM" id="SSF49313">
    <property type="entry name" value="Cadherin-like"/>
    <property type="match status" value="6"/>
</dbReference>
<feature type="transmembrane region" description="Helical" evidence="10">
    <location>
        <begin position="7"/>
        <end position="27"/>
    </location>
</feature>
<evidence type="ECO:0000259" key="11">
    <source>
        <dbReference type="PROSITE" id="PS50268"/>
    </source>
</evidence>
<evidence type="ECO:0000256" key="9">
    <source>
        <dbReference type="SAM" id="MobiDB-lite"/>
    </source>
</evidence>
<dbReference type="PANTHER" id="PTHR24028:SF146">
    <property type="entry name" value="CADHERIN 96CB, ISOFORM D-RELATED"/>
    <property type="match status" value="1"/>
</dbReference>
<proteinExistence type="predicted"/>
<gene>
    <name evidence="12" type="ORF">FBUS_08297</name>
</gene>
<dbReference type="InterPro" id="IPR002126">
    <property type="entry name" value="Cadherin-like_dom"/>
</dbReference>
<dbReference type="Proteomes" id="UP000728185">
    <property type="component" value="Unassembled WGS sequence"/>
</dbReference>
<keyword evidence="5 10" id="KW-1133">Transmembrane helix</keyword>
<feature type="region of interest" description="Disordered" evidence="9">
    <location>
        <begin position="1188"/>
        <end position="1246"/>
    </location>
</feature>
<keyword evidence="13" id="KW-1185">Reference proteome</keyword>
<dbReference type="GO" id="GO:0005509">
    <property type="term" value="F:calcium ion binding"/>
    <property type="evidence" value="ECO:0007669"/>
    <property type="project" value="UniProtKB-UniRule"/>
</dbReference>
<dbReference type="GO" id="GO:0005886">
    <property type="term" value="C:plasma membrane"/>
    <property type="evidence" value="ECO:0007669"/>
    <property type="project" value="InterPro"/>
</dbReference>
<feature type="compositionally biased region" description="Basic and acidic residues" evidence="9">
    <location>
        <begin position="1027"/>
        <end position="1036"/>
    </location>
</feature>
<dbReference type="InterPro" id="IPR020894">
    <property type="entry name" value="Cadherin_CS"/>
</dbReference>
<dbReference type="Gene3D" id="2.60.40.60">
    <property type="entry name" value="Cadherins"/>
    <property type="match status" value="7"/>
</dbReference>
<sequence length="1252" mass="139745">MQKSRNLIILISPQPHLVIVLFLIILVKANLSGNVVRSQKSRSTKIHLEQFRVNFNLPDELPANHFIGNIPSQLPTFPFSLSSDLSVSTTLLDNINLASKLLRTSDSGDLYTLAAIDRDNREQICGPLNCCRLMVCNLTVEVLFVHPNLADVTVHVSLQLHDENDNFPHFAQPTYSLWIPEDNGLLTRDEQRLARSLYELPSGSDLDSDPNGIVQYRLTGNPNAVSTFRLYVNLTEGQLKLGLQKDITLDYETLKERIIKLTIQAIDGGQPTHTTEMLLVIHVTDLNDNRPAFAQSTETIQLAENHIPDGPIYVVHATDADTDDNALIRYSFGLGNPHVPSSVLDHFSFHPTTGKLNLRKPFDYENYSERQTELRFVAQDAGNPPLSSTMKLIIKVTDINDNPPQLVVQTNRTIVEHTAAGQLALRLMVRDLDAISQHTVRCEGEANQLVPLRMESSTDNTILNIITTASIDREQHSSLHYSVTCVDSAEPRQIVRFTLVVAVQDINDNAPIFRFPPNQLPRDQYNITVSEGEPVNKLILIVTADDADSEQFGKVVYNLFDVKTASDIWRSQNQLQSPPISYKTFFKIDPETGSIFLTKRLDYELTHKLLFGVMAKDSPLGPESMRKSATALITVNIQDINDNPPQLESPHRIDVVEHCPVGTNLGAIRFSDPDSGSAGKVTIRGLISDADVDTKSSMLNSDTLAYSVEKYFKLTEQFQLVTTGNIDREQTPRFFLRILAVDNGDHLQLATTATVTINVIDINDNSPIMNIPKPNSTVIHTPVKPDDDLSKMLLNKIDEDTNRLSKESTSVSKLLDLAQTDKKDWDRILHAHVSNQVLLKVQADDADVGENARISYLLEPYCNGSEYFHLDPTTGFIRNRLKRVRLTENQSMITKENIAWIPQVGRYLFCIRLTDHGEPPLGSSSIFWLNVTSAVSKATIKAMWPSDSAEYTNIRLVSAVRRVGDAVFAGSNQTLLGGSNQMENGSDISMSNIVILLMAAIFGLTLICALTASIMWAHSKHRWRRDRTSKATERKVQPRNCPNTNNDGEQERFVIPSRQTDGPGLEENHSKLITINYDHLSTHLVPKTTPKSPSLPSTEEIGQNKISEPHVSYSNSCACTTTALCELTPIRESQLRLQPCSFALTPDCLATSGSTLPNPTTRDICTVRFTPKNELVQTQQTDNLNKLNKRQIQQQQQQKQQQQKQKQKQHKEKPTTSTSSAITQDMMETSTTPLLDTSSGSYSPSTVSFVFA</sequence>
<dbReference type="PRINTS" id="PR00205">
    <property type="entry name" value="CADHERIN"/>
</dbReference>
<keyword evidence="4 8" id="KW-0106">Calcium</keyword>
<dbReference type="PANTHER" id="PTHR24028">
    <property type="entry name" value="CADHERIN-87A"/>
    <property type="match status" value="1"/>
</dbReference>
<name>A0A8E0RVE9_9TREM</name>
<evidence type="ECO:0000256" key="3">
    <source>
        <dbReference type="ARBA" id="ARBA00022737"/>
    </source>
</evidence>
<feature type="domain" description="Cadherin" evidence="11">
    <location>
        <begin position="294"/>
        <end position="406"/>
    </location>
</feature>
<dbReference type="Pfam" id="PF00028">
    <property type="entry name" value="Cadherin"/>
    <property type="match status" value="2"/>
</dbReference>
<evidence type="ECO:0000256" key="6">
    <source>
        <dbReference type="ARBA" id="ARBA00023136"/>
    </source>
</evidence>
<keyword evidence="3" id="KW-0677">Repeat</keyword>
<feature type="domain" description="Cadherin" evidence="11">
    <location>
        <begin position="521"/>
        <end position="647"/>
    </location>
</feature>
<feature type="domain" description="Cadherin" evidence="11">
    <location>
        <begin position="647"/>
        <end position="769"/>
    </location>
</feature>
<evidence type="ECO:0000256" key="8">
    <source>
        <dbReference type="PROSITE-ProRule" id="PRU00043"/>
    </source>
</evidence>